<protein>
    <submittedName>
        <fullName evidence="2">Secondary thiamine-phosphate synthase enzyme YjbQ</fullName>
    </submittedName>
</protein>
<dbReference type="NCBIfam" id="TIGR00149">
    <property type="entry name" value="TIGR00149_YjbQ"/>
    <property type="match status" value="1"/>
</dbReference>
<dbReference type="InterPro" id="IPR035917">
    <property type="entry name" value="YjbQ-like_sf"/>
</dbReference>
<evidence type="ECO:0000313" key="2">
    <source>
        <dbReference type="EMBL" id="UWZ35376.1"/>
    </source>
</evidence>
<dbReference type="RefSeq" id="WP_260724716.1">
    <property type="nucleotide sequence ID" value="NZ_BAAABS010000067.1"/>
</dbReference>
<gene>
    <name evidence="2" type="ORF">Drose_30230</name>
</gene>
<keyword evidence="3" id="KW-1185">Reference proteome</keyword>
<organism evidence="2 3">
    <name type="scientific">Dactylosporangium roseum</name>
    <dbReference type="NCBI Taxonomy" id="47989"/>
    <lineage>
        <taxon>Bacteria</taxon>
        <taxon>Bacillati</taxon>
        <taxon>Actinomycetota</taxon>
        <taxon>Actinomycetes</taxon>
        <taxon>Micromonosporales</taxon>
        <taxon>Micromonosporaceae</taxon>
        <taxon>Dactylosporangium</taxon>
    </lineage>
</organism>
<name>A0ABY5Z029_9ACTN</name>
<reference evidence="2" key="1">
    <citation type="submission" date="2021-04" db="EMBL/GenBank/DDBJ databases">
        <title>Biosynthetic gene clusters of Dactylosporangioum roseum.</title>
        <authorList>
            <person name="Hartkoorn R.C."/>
            <person name="Beaudoing E."/>
            <person name="Hot D."/>
            <person name="Moureu S."/>
        </authorList>
    </citation>
    <scope>NUCLEOTIDE SEQUENCE</scope>
    <source>
        <strain evidence="2">NRRL B-16295</strain>
    </source>
</reference>
<dbReference type="PANTHER" id="PTHR30615:SF8">
    <property type="entry name" value="UPF0047 PROTEIN C4A8.02C"/>
    <property type="match status" value="1"/>
</dbReference>
<dbReference type="PANTHER" id="PTHR30615">
    <property type="entry name" value="UNCHARACTERIZED PROTEIN YJBQ-RELATED"/>
    <property type="match status" value="1"/>
</dbReference>
<proteinExistence type="inferred from homology"/>
<dbReference type="PIRSF" id="PIRSF004681">
    <property type="entry name" value="UCP004681"/>
    <property type="match status" value="1"/>
</dbReference>
<dbReference type="Pfam" id="PF01894">
    <property type="entry name" value="YjbQ"/>
    <property type="match status" value="1"/>
</dbReference>
<dbReference type="Gene3D" id="2.60.120.460">
    <property type="entry name" value="YjbQ-like"/>
    <property type="match status" value="1"/>
</dbReference>
<sequence>MHTEVITVRTGSRPAVRDITDDASRFVAERGDGLLHVFVPHATAGVAIIETGAGSDDDLLRALDDVLPADDRWRHRHGSPGHGRDHVMPAFVAPYATLPVLGGRLALGTWQSICLVDPNGDNTTRQVRFSFLRG</sequence>
<dbReference type="SUPFAM" id="SSF111038">
    <property type="entry name" value="YjbQ-like"/>
    <property type="match status" value="1"/>
</dbReference>
<accession>A0ABY5Z029</accession>
<dbReference type="InterPro" id="IPR001602">
    <property type="entry name" value="UPF0047_YjbQ-like"/>
</dbReference>
<dbReference type="EMBL" id="CP073721">
    <property type="protein sequence ID" value="UWZ35376.1"/>
    <property type="molecule type" value="Genomic_DNA"/>
</dbReference>
<comment type="similarity">
    <text evidence="1">Belongs to the UPF0047 family.</text>
</comment>
<dbReference type="Proteomes" id="UP001058271">
    <property type="component" value="Chromosome"/>
</dbReference>
<evidence type="ECO:0000313" key="3">
    <source>
        <dbReference type="Proteomes" id="UP001058271"/>
    </source>
</evidence>
<evidence type="ECO:0000256" key="1">
    <source>
        <dbReference type="ARBA" id="ARBA00005534"/>
    </source>
</evidence>